<protein>
    <submittedName>
        <fullName evidence="2">Uncharacterized protein</fullName>
    </submittedName>
</protein>
<dbReference type="Proteomes" id="UP000269692">
    <property type="component" value="Unassembled WGS sequence"/>
</dbReference>
<keyword evidence="3" id="KW-1185">Reference proteome</keyword>
<name>A0A3L7ANC2_9HYPH</name>
<accession>A0A3L7ANC2</accession>
<organism evidence="2 3">
    <name type="scientific">Xanthobacter tagetidis</name>
    <dbReference type="NCBI Taxonomy" id="60216"/>
    <lineage>
        <taxon>Bacteria</taxon>
        <taxon>Pseudomonadati</taxon>
        <taxon>Pseudomonadota</taxon>
        <taxon>Alphaproteobacteria</taxon>
        <taxon>Hyphomicrobiales</taxon>
        <taxon>Xanthobacteraceae</taxon>
        <taxon>Xanthobacter</taxon>
    </lineage>
</organism>
<keyword evidence="1" id="KW-0732">Signal</keyword>
<comment type="caution">
    <text evidence="2">The sequence shown here is derived from an EMBL/GenBank/DDBJ whole genome shotgun (WGS) entry which is preliminary data.</text>
</comment>
<dbReference type="AlphaFoldDB" id="A0A3L7ANC2"/>
<evidence type="ECO:0000313" key="2">
    <source>
        <dbReference type="EMBL" id="RLP81475.1"/>
    </source>
</evidence>
<sequence length="101" mass="11143">MTPMMGRTGMLSVALLVASIGAAHAMTKSTSLTCAQAAELVQKRGAVVMATSPTLYDRYVRDQSFCLYDQQLRPEWVPTRDVKQCYVGFTCFEPFRGGGRN</sequence>
<feature type="signal peptide" evidence="1">
    <location>
        <begin position="1"/>
        <end position="25"/>
    </location>
</feature>
<proteinExistence type="predicted"/>
<dbReference type="OrthoDB" id="7870801at2"/>
<reference evidence="2 3" key="1">
    <citation type="submission" date="2018-10" db="EMBL/GenBank/DDBJ databases">
        <title>Xanthobacter tagetidis genome sequencing and assembly.</title>
        <authorList>
            <person name="Maclea K.S."/>
            <person name="Goen A.E."/>
            <person name="Fatima S.A."/>
        </authorList>
    </citation>
    <scope>NUCLEOTIDE SEQUENCE [LARGE SCALE GENOMIC DNA]</scope>
    <source>
        <strain evidence="2 3">ATCC 700314</strain>
    </source>
</reference>
<feature type="chain" id="PRO_5018200935" evidence="1">
    <location>
        <begin position="26"/>
        <end position="101"/>
    </location>
</feature>
<dbReference type="EMBL" id="RCTF01000001">
    <property type="protein sequence ID" value="RLP81475.1"/>
    <property type="molecule type" value="Genomic_DNA"/>
</dbReference>
<gene>
    <name evidence="2" type="ORF">D9R14_00205</name>
</gene>
<evidence type="ECO:0000313" key="3">
    <source>
        <dbReference type="Proteomes" id="UP000269692"/>
    </source>
</evidence>
<evidence type="ECO:0000256" key="1">
    <source>
        <dbReference type="SAM" id="SignalP"/>
    </source>
</evidence>